<dbReference type="PANTHER" id="PTHR12867">
    <property type="entry name" value="GLYCOSYL TRANSFERASE-RELATED"/>
    <property type="match status" value="1"/>
</dbReference>
<evidence type="ECO:0000256" key="5">
    <source>
        <dbReference type="ARBA" id="ARBA00017468"/>
    </source>
</evidence>
<gene>
    <name evidence="12" type="primary">ALG13</name>
    <name evidence="14" type="ORF">AMAG_04424</name>
</gene>
<comment type="subcellular location">
    <subcellularLocation>
        <location evidence="1 12">Endoplasmic reticulum</location>
    </subcellularLocation>
</comment>
<evidence type="ECO:0000256" key="8">
    <source>
        <dbReference type="ARBA" id="ARBA00022824"/>
    </source>
</evidence>
<evidence type="ECO:0000259" key="13">
    <source>
        <dbReference type="Pfam" id="PF04101"/>
    </source>
</evidence>
<dbReference type="SUPFAM" id="SSF53756">
    <property type="entry name" value="UDP-Glycosyltransferase/glycogen phosphorylase"/>
    <property type="match status" value="1"/>
</dbReference>
<dbReference type="PANTHER" id="PTHR12867:SF6">
    <property type="entry name" value="N-ACETYLGLUCOSAMINYLDIPHOSPHODOLICHOL N-ACETYLGLUCOSAMINYLTRANSFERASE"/>
    <property type="match status" value="1"/>
</dbReference>
<dbReference type="Pfam" id="PF04101">
    <property type="entry name" value="Glyco_tran_28_C"/>
    <property type="match status" value="1"/>
</dbReference>
<evidence type="ECO:0000256" key="2">
    <source>
        <dbReference type="ARBA" id="ARBA00006962"/>
    </source>
</evidence>
<proteinExistence type="inferred from homology"/>
<evidence type="ECO:0000313" key="15">
    <source>
        <dbReference type="Proteomes" id="UP000054350"/>
    </source>
</evidence>
<comment type="catalytic activity">
    <reaction evidence="11">
        <text>an N-acetyl-alpha-D-glucosaminyl-diphospho-di-trans,poly-cis-dolichol + UDP-N-acetyl-alpha-D-glucosamine = an N,N'-diacetylchitobiosyl-diphospho-di-trans,poly-cis-dolichol + UDP + H(+)</text>
        <dbReference type="Rhea" id="RHEA:23380"/>
        <dbReference type="Rhea" id="RHEA-COMP:19507"/>
        <dbReference type="Rhea" id="RHEA-COMP:19510"/>
        <dbReference type="ChEBI" id="CHEBI:15378"/>
        <dbReference type="ChEBI" id="CHEBI:57269"/>
        <dbReference type="ChEBI" id="CHEBI:57705"/>
        <dbReference type="ChEBI" id="CHEBI:58223"/>
        <dbReference type="ChEBI" id="CHEBI:58427"/>
        <dbReference type="EC" id="2.4.1.141"/>
    </reaction>
</comment>
<dbReference type="AlphaFoldDB" id="A0A0L0S8Y1"/>
<dbReference type="Gene3D" id="3.40.50.2000">
    <property type="entry name" value="Glycogen Phosphorylase B"/>
    <property type="match status" value="1"/>
</dbReference>
<dbReference type="GO" id="GO:0004577">
    <property type="term" value="F:N-acetylglucosaminyldiphosphodolichol N-acetylglucosaminyltransferase activity"/>
    <property type="evidence" value="ECO:0007669"/>
    <property type="project" value="UniProtKB-EC"/>
</dbReference>
<dbReference type="InterPro" id="IPR007235">
    <property type="entry name" value="Glyco_trans_28_C"/>
</dbReference>
<comment type="subunit">
    <text evidence="3 12">Heterodimer with ALG14 to form a functional enzyme.</text>
</comment>
<evidence type="ECO:0000256" key="9">
    <source>
        <dbReference type="ARBA" id="ARBA00024804"/>
    </source>
</evidence>
<dbReference type="EC" id="2.4.1.141" evidence="4 12"/>
<comment type="similarity">
    <text evidence="2 12">Belongs to the glycosyltransferase 28 family.</text>
</comment>
<name>A0A0L0S8Y1_ALLM3</name>
<dbReference type="InterPro" id="IPR039042">
    <property type="entry name" value="Alg13-like"/>
</dbReference>
<evidence type="ECO:0000313" key="14">
    <source>
        <dbReference type="EMBL" id="KNE58886.1"/>
    </source>
</evidence>
<keyword evidence="6 12" id="KW-0328">Glycosyltransferase</keyword>
<evidence type="ECO:0000256" key="4">
    <source>
        <dbReference type="ARBA" id="ARBA00012614"/>
    </source>
</evidence>
<evidence type="ECO:0000256" key="11">
    <source>
        <dbReference type="ARBA" id="ARBA00048184"/>
    </source>
</evidence>
<keyword evidence="8 12" id="KW-0256">Endoplasmic reticulum</keyword>
<dbReference type="OrthoDB" id="20273at2759"/>
<dbReference type="GO" id="GO:0006488">
    <property type="term" value="P:dolichol-linked oligosaccharide biosynthetic process"/>
    <property type="evidence" value="ECO:0007669"/>
    <property type="project" value="InterPro"/>
</dbReference>
<dbReference type="GO" id="GO:0005783">
    <property type="term" value="C:endoplasmic reticulum"/>
    <property type="evidence" value="ECO:0007669"/>
    <property type="project" value="UniProtKB-SubCell"/>
</dbReference>
<accession>A0A0L0S8Y1</accession>
<reference evidence="15" key="2">
    <citation type="submission" date="2009-11" db="EMBL/GenBank/DDBJ databases">
        <title>The Genome Sequence of Allomyces macrogynus strain ATCC 38327.</title>
        <authorList>
            <consortium name="The Broad Institute Genome Sequencing Platform"/>
            <person name="Russ C."/>
            <person name="Cuomo C."/>
            <person name="Shea T."/>
            <person name="Young S.K."/>
            <person name="Zeng Q."/>
            <person name="Koehrsen M."/>
            <person name="Haas B."/>
            <person name="Borodovsky M."/>
            <person name="Guigo R."/>
            <person name="Alvarado L."/>
            <person name="Berlin A."/>
            <person name="Borenstein D."/>
            <person name="Chen Z."/>
            <person name="Engels R."/>
            <person name="Freedman E."/>
            <person name="Gellesch M."/>
            <person name="Goldberg J."/>
            <person name="Griggs A."/>
            <person name="Gujja S."/>
            <person name="Heiman D."/>
            <person name="Hepburn T."/>
            <person name="Howarth C."/>
            <person name="Jen D."/>
            <person name="Larson L."/>
            <person name="Lewis B."/>
            <person name="Mehta T."/>
            <person name="Park D."/>
            <person name="Pearson M."/>
            <person name="Roberts A."/>
            <person name="Saif S."/>
            <person name="Shenoy N."/>
            <person name="Sisk P."/>
            <person name="Stolte C."/>
            <person name="Sykes S."/>
            <person name="Walk T."/>
            <person name="White J."/>
            <person name="Yandava C."/>
            <person name="Burger G."/>
            <person name="Gray M.W."/>
            <person name="Holland P.W.H."/>
            <person name="King N."/>
            <person name="Lang F.B.F."/>
            <person name="Roger A.J."/>
            <person name="Ruiz-Trillo I."/>
            <person name="Lander E."/>
            <person name="Nusbaum C."/>
        </authorList>
    </citation>
    <scope>NUCLEOTIDE SEQUENCE [LARGE SCALE GENOMIC DNA]</scope>
    <source>
        <strain evidence="15">ATCC 38327</strain>
    </source>
</reference>
<dbReference type="EMBL" id="GG745333">
    <property type="protein sequence ID" value="KNE58886.1"/>
    <property type="molecule type" value="Genomic_DNA"/>
</dbReference>
<evidence type="ECO:0000256" key="12">
    <source>
        <dbReference type="RuleBase" id="RU362128"/>
    </source>
</evidence>
<protein>
    <recommendedName>
        <fullName evidence="5 12">UDP-N-acetylglucosamine transferase subunit ALG13</fullName>
        <ecNumber evidence="4 12">2.4.1.141</ecNumber>
    </recommendedName>
    <alternativeName>
        <fullName evidence="10 12">Asparagine-linked glycosylation protein 13</fullName>
    </alternativeName>
</protein>
<comment type="function">
    <text evidence="9 12">Involved in protein N-glycosylation. Essential for the second step of the dolichol-linked oligosaccharide pathway.</text>
</comment>
<evidence type="ECO:0000256" key="7">
    <source>
        <dbReference type="ARBA" id="ARBA00022679"/>
    </source>
</evidence>
<keyword evidence="15" id="KW-1185">Reference proteome</keyword>
<reference evidence="14 15" key="1">
    <citation type="submission" date="2009-11" db="EMBL/GenBank/DDBJ databases">
        <title>Annotation of Allomyces macrogynus ATCC 38327.</title>
        <authorList>
            <consortium name="The Broad Institute Genome Sequencing Platform"/>
            <person name="Russ C."/>
            <person name="Cuomo C."/>
            <person name="Burger G."/>
            <person name="Gray M.W."/>
            <person name="Holland P.W.H."/>
            <person name="King N."/>
            <person name="Lang F.B.F."/>
            <person name="Roger A.J."/>
            <person name="Ruiz-Trillo I."/>
            <person name="Young S.K."/>
            <person name="Zeng Q."/>
            <person name="Gargeya S."/>
            <person name="Fitzgerald M."/>
            <person name="Haas B."/>
            <person name="Abouelleil A."/>
            <person name="Alvarado L."/>
            <person name="Arachchi H.M."/>
            <person name="Berlin A."/>
            <person name="Chapman S.B."/>
            <person name="Gearin G."/>
            <person name="Goldberg J."/>
            <person name="Griggs A."/>
            <person name="Gujja S."/>
            <person name="Hansen M."/>
            <person name="Heiman D."/>
            <person name="Howarth C."/>
            <person name="Larimer J."/>
            <person name="Lui A."/>
            <person name="MacDonald P.J.P."/>
            <person name="McCowen C."/>
            <person name="Montmayeur A."/>
            <person name="Murphy C."/>
            <person name="Neiman D."/>
            <person name="Pearson M."/>
            <person name="Priest M."/>
            <person name="Roberts A."/>
            <person name="Saif S."/>
            <person name="Shea T."/>
            <person name="Sisk P."/>
            <person name="Stolte C."/>
            <person name="Sykes S."/>
            <person name="Wortman J."/>
            <person name="Nusbaum C."/>
            <person name="Birren B."/>
        </authorList>
    </citation>
    <scope>NUCLEOTIDE SEQUENCE [LARGE SCALE GENOMIC DNA]</scope>
    <source>
        <strain evidence="14 15">ATCC 38327</strain>
    </source>
</reference>
<organism evidence="14 15">
    <name type="scientific">Allomyces macrogynus (strain ATCC 38327)</name>
    <name type="common">Allomyces javanicus var. macrogynus</name>
    <dbReference type="NCBI Taxonomy" id="578462"/>
    <lineage>
        <taxon>Eukaryota</taxon>
        <taxon>Fungi</taxon>
        <taxon>Fungi incertae sedis</taxon>
        <taxon>Blastocladiomycota</taxon>
        <taxon>Blastocladiomycetes</taxon>
        <taxon>Blastocladiales</taxon>
        <taxon>Blastocladiaceae</taxon>
        <taxon>Allomyces</taxon>
    </lineage>
</organism>
<dbReference type="Proteomes" id="UP000054350">
    <property type="component" value="Unassembled WGS sequence"/>
</dbReference>
<dbReference type="STRING" id="578462.A0A0L0S8Y1"/>
<feature type="domain" description="Glycosyl transferase family 28 C-terminal" evidence="13">
    <location>
        <begin position="2"/>
        <end position="150"/>
    </location>
</feature>
<evidence type="ECO:0000256" key="6">
    <source>
        <dbReference type="ARBA" id="ARBA00022676"/>
    </source>
</evidence>
<keyword evidence="7 12" id="KW-0808">Transferase</keyword>
<dbReference type="VEuPathDB" id="FungiDB:AMAG_04424"/>
<evidence type="ECO:0000256" key="10">
    <source>
        <dbReference type="ARBA" id="ARBA00032061"/>
    </source>
</evidence>
<evidence type="ECO:0000256" key="1">
    <source>
        <dbReference type="ARBA" id="ARBA00004240"/>
    </source>
</evidence>
<sequence>MHVFVTVGTTTFPSLVDAVLSPPTLTQLAKLGYTSLLIQAGTYEPTIPSNAPLSVRTFAYAPSLTDEVERAHLVVTHAGAGCLLEALRAPGGERKLVAVVNGALMDNHQRELALELHLRGHLVSCEPESLDQALAAVHHITLVPFPAQAKDRFPSVLAQVIFDAA</sequence>
<dbReference type="OMA" id="QYKFRPN"/>
<evidence type="ECO:0000256" key="3">
    <source>
        <dbReference type="ARBA" id="ARBA00011198"/>
    </source>
</evidence>
<dbReference type="eggNOG" id="KOG3349">
    <property type="taxonomic scope" value="Eukaryota"/>
</dbReference>